<dbReference type="AlphaFoldDB" id="A0A979GPS5"/>
<evidence type="ECO:0000256" key="1">
    <source>
        <dbReference type="ARBA" id="ARBA00008779"/>
    </source>
</evidence>
<reference evidence="4 5" key="2">
    <citation type="journal article" date="2010" name="Stand. Genomic Sci.">
        <title>Complete genome sequence of Chitinophaga pinensis type strain (UQM 2034).</title>
        <authorList>
            <person name="Glavina Del Rio T."/>
            <person name="Abt B."/>
            <person name="Spring S."/>
            <person name="Lapidus A."/>
            <person name="Nolan M."/>
            <person name="Tice H."/>
            <person name="Copeland A."/>
            <person name="Cheng J.F."/>
            <person name="Chen F."/>
            <person name="Bruce D."/>
            <person name="Goodwin L."/>
            <person name="Pitluck S."/>
            <person name="Ivanova N."/>
            <person name="Mavromatis K."/>
            <person name="Mikhailova N."/>
            <person name="Pati A."/>
            <person name="Chen A."/>
            <person name="Palaniappan K."/>
            <person name="Land M."/>
            <person name="Hauser L."/>
            <person name="Chang Y.J."/>
            <person name="Jeffries C.D."/>
            <person name="Chain P."/>
            <person name="Saunders E."/>
            <person name="Detter J.C."/>
            <person name="Brettin T."/>
            <person name="Rohde M."/>
            <person name="Goker M."/>
            <person name="Bristow J."/>
            <person name="Eisen J.A."/>
            <person name="Markowitz V."/>
            <person name="Hugenholtz P."/>
            <person name="Kyrpides N.C."/>
            <person name="Klenk H.P."/>
            <person name="Lucas S."/>
        </authorList>
    </citation>
    <scope>NUCLEOTIDE SEQUENCE [LARGE SCALE GENOMIC DNA]</scope>
    <source>
        <strain evidence="5">ATCC 43595 / DSM 2588 / LMG 13176 / NBRC 15968 / NCIMB 11800 / UQM 2034</strain>
    </source>
</reference>
<dbReference type="InterPro" id="IPR032506">
    <property type="entry name" value="SGSH_C"/>
</dbReference>
<dbReference type="Gene3D" id="3.40.720.10">
    <property type="entry name" value="Alkaline Phosphatase, subunit A"/>
    <property type="match status" value="1"/>
</dbReference>
<dbReference type="KEGG" id="cpi:Cpin_3320"/>
<accession>A0A979GPS5</accession>
<proteinExistence type="inferred from homology"/>
<dbReference type="EMBL" id="CP001699">
    <property type="protein sequence ID" value="ACU60787.1"/>
    <property type="molecule type" value="Genomic_DNA"/>
</dbReference>
<evidence type="ECO:0000313" key="5">
    <source>
        <dbReference type="Proteomes" id="UP000002215"/>
    </source>
</evidence>
<evidence type="ECO:0000259" key="3">
    <source>
        <dbReference type="Pfam" id="PF16347"/>
    </source>
</evidence>
<dbReference type="CDD" id="cd16031">
    <property type="entry name" value="G6S_like"/>
    <property type="match status" value="1"/>
</dbReference>
<dbReference type="PANTHER" id="PTHR43108">
    <property type="entry name" value="N-ACETYLGLUCOSAMINE-6-SULFATASE FAMILY MEMBER"/>
    <property type="match status" value="1"/>
</dbReference>
<comment type="similarity">
    <text evidence="1">Belongs to the sulfatase family.</text>
</comment>
<gene>
    <name evidence="4" type="ordered locus">Cpin_3320</name>
</gene>
<dbReference type="InterPro" id="IPR017850">
    <property type="entry name" value="Alkaline_phosphatase_core_sf"/>
</dbReference>
<organism evidence="4 5">
    <name type="scientific">Chitinophaga pinensis (strain ATCC 43595 / DSM 2588 / LMG 13176 / NBRC 15968 / NCIMB 11800 / UQM 2034)</name>
    <dbReference type="NCBI Taxonomy" id="485918"/>
    <lineage>
        <taxon>Bacteria</taxon>
        <taxon>Pseudomonadati</taxon>
        <taxon>Bacteroidota</taxon>
        <taxon>Chitinophagia</taxon>
        <taxon>Chitinophagales</taxon>
        <taxon>Chitinophagaceae</taxon>
        <taxon>Chitinophaga</taxon>
    </lineage>
</organism>
<dbReference type="Proteomes" id="UP000002215">
    <property type="component" value="Chromosome"/>
</dbReference>
<reference evidence="5" key="1">
    <citation type="submission" date="2009-08" db="EMBL/GenBank/DDBJ databases">
        <title>The complete genome of Chitinophaga pinensis DSM 2588.</title>
        <authorList>
            <consortium name="US DOE Joint Genome Institute (JGI-PGF)"/>
            <person name="Lucas S."/>
            <person name="Copeland A."/>
            <person name="Lapidus A."/>
            <person name="Glavina del Rio T."/>
            <person name="Dalin E."/>
            <person name="Tice H."/>
            <person name="Bruce D."/>
            <person name="Goodwin L."/>
            <person name="Pitluck S."/>
            <person name="Kyrpides N."/>
            <person name="Mavromatis K."/>
            <person name="Ivanova N."/>
            <person name="Mikhailova N."/>
            <person name="Sims D."/>
            <person name="Meinche L."/>
            <person name="Brettin T."/>
            <person name="Detter J.C."/>
            <person name="Han C."/>
            <person name="Larimer F."/>
            <person name="Land M."/>
            <person name="Hauser L."/>
            <person name="Markowitz V."/>
            <person name="Cheng J.-F."/>
            <person name="Hugenholtz P."/>
            <person name="Woyke T."/>
            <person name="Wu D."/>
            <person name="Spring S."/>
            <person name="Klenk H.-P."/>
            <person name="Eisen J.A."/>
        </authorList>
    </citation>
    <scope>NUCLEOTIDE SEQUENCE [LARGE SCALE GENOMIC DNA]</scope>
    <source>
        <strain evidence="5">ATCC 43595 / DSM 2588 / LMG 13176 / NBRC 15968 / NCIMB 11800 / UQM 2034</strain>
    </source>
</reference>
<keyword evidence="2" id="KW-0378">Hydrolase</keyword>
<name>A0A979GPS5_CHIPD</name>
<sequence>MSILASMLKITNIRSVVVALIVLLAPILLSAQSKRPNIIFILSDDHTYQAISAYGNRYVQTPNIDRIAREGVLFHHAMVTNSICGPSRATLLTGKYSHKNGYPLNEKRFDNTQQTFPGILQQNGYQTAWIGKMHLGTLPEGFNYFSILPGQGKYYNPDFISTPNDTVRMGGYVTNIITDLSVSWLNGRDTSRPFMLVVGEKATHREWLPDLPDLGAYDSINFPLPASFSDDYKGRRAALDQDMTISNTMRLKEDLKVHVNYQQNKNSEYGRFTPEQLAPFAQYYEQKISHEFDSLHLSGQALTAWKYQRYMRDYLATARSLDRNIGRILQYLDSTGLADNTVVIYCSDQGFYLGEHGWFDKRFIYEQSLHTPFVMRYPGVIKPGTNSNSFMLNIDWAPTLLDIAHVKAPADMQGTSFMPLVSGKGDTTRWRKDMYYHYYEFPEPHHVSPHFGIRTERYKLVRFYGPADFWELYDLKNDPQELHNIYNDPAQAKNIVNLKKRLKVLITQYDDKDAEKLLKN</sequence>
<dbReference type="PROSITE" id="PS00149">
    <property type="entry name" value="SULFATASE_2"/>
    <property type="match status" value="1"/>
</dbReference>
<evidence type="ECO:0000256" key="2">
    <source>
        <dbReference type="ARBA" id="ARBA00022801"/>
    </source>
</evidence>
<dbReference type="Pfam" id="PF16347">
    <property type="entry name" value="SGSH_C"/>
    <property type="match status" value="1"/>
</dbReference>
<feature type="domain" description="N-sulphoglucosamine sulphohydrolase C-terminal" evidence="3">
    <location>
        <begin position="354"/>
        <end position="506"/>
    </location>
</feature>
<dbReference type="PANTHER" id="PTHR43108:SF6">
    <property type="entry name" value="N-SULPHOGLUCOSAMINE SULPHOHYDROLASE"/>
    <property type="match status" value="1"/>
</dbReference>
<protein>
    <submittedName>
        <fullName evidence="4">Sulfatase</fullName>
    </submittedName>
</protein>
<dbReference type="InterPro" id="IPR024607">
    <property type="entry name" value="Sulfatase_CS"/>
</dbReference>
<dbReference type="PROSITE" id="PS00523">
    <property type="entry name" value="SULFATASE_1"/>
    <property type="match status" value="1"/>
</dbReference>
<dbReference type="SUPFAM" id="SSF53649">
    <property type="entry name" value="Alkaline phosphatase-like"/>
    <property type="match status" value="1"/>
</dbReference>
<evidence type="ECO:0000313" key="4">
    <source>
        <dbReference type="EMBL" id="ACU60787.1"/>
    </source>
</evidence>
<dbReference type="GO" id="GO:0016787">
    <property type="term" value="F:hydrolase activity"/>
    <property type="evidence" value="ECO:0007669"/>
    <property type="project" value="UniProtKB-KW"/>
</dbReference>